<proteinExistence type="predicted"/>
<gene>
    <name evidence="2" type="ORF">FHR86_003780</name>
</gene>
<feature type="signal peptide" evidence="1">
    <location>
        <begin position="1"/>
        <end position="23"/>
    </location>
</feature>
<protein>
    <recommendedName>
        <fullName evidence="4">PknH-like extracellular domain-containing protein</fullName>
    </recommendedName>
</protein>
<dbReference type="Proteomes" id="UP000802392">
    <property type="component" value="Unassembled WGS sequence"/>
</dbReference>
<keyword evidence="3" id="KW-1185">Reference proteome</keyword>
<evidence type="ECO:0000313" key="3">
    <source>
        <dbReference type="Proteomes" id="UP000802392"/>
    </source>
</evidence>
<dbReference type="EMBL" id="JAAOZD010000012">
    <property type="protein sequence ID" value="NIJ03421.1"/>
    <property type="molecule type" value="Genomic_DNA"/>
</dbReference>
<feature type="chain" id="PRO_5046482346" description="PknH-like extracellular domain-containing protein" evidence="1">
    <location>
        <begin position="24"/>
        <end position="243"/>
    </location>
</feature>
<organism evidence="2 3">
    <name type="scientific">Paenarthrobacter ilicis</name>
    <dbReference type="NCBI Taxonomy" id="43665"/>
    <lineage>
        <taxon>Bacteria</taxon>
        <taxon>Bacillati</taxon>
        <taxon>Actinomycetota</taxon>
        <taxon>Actinomycetes</taxon>
        <taxon>Micrococcales</taxon>
        <taxon>Micrococcaceae</taxon>
        <taxon>Paenarthrobacter</taxon>
    </lineage>
</organism>
<evidence type="ECO:0008006" key="4">
    <source>
        <dbReference type="Google" id="ProtNLM"/>
    </source>
</evidence>
<dbReference type="RefSeq" id="WP_167269609.1">
    <property type="nucleotide sequence ID" value="NZ_JAAOZD010000012.1"/>
</dbReference>
<evidence type="ECO:0000256" key="1">
    <source>
        <dbReference type="SAM" id="SignalP"/>
    </source>
</evidence>
<reference evidence="2 3" key="1">
    <citation type="submission" date="2020-03" db="EMBL/GenBank/DDBJ databases">
        <title>Genomic Encyclopedia of Type Strains, Phase III (KMG-III): the genomes of soil and plant-associated and newly described type strains.</title>
        <authorList>
            <person name="Whitman W."/>
        </authorList>
    </citation>
    <scope>NUCLEOTIDE SEQUENCE [LARGE SCALE GENOMIC DNA]</scope>
    <source>
        <strain evidence="2 3">CECT 4207</strain>
    </source>
</reference>
<evidence type="ECO:0000313" key="2">
    <source>
        <dbReference type="EMBL" id="NIJ03421.1"/>
    </source>
</evidence>
<accession>A0ABX0TRD8</accession>
<name>A0ABX0TRD8_9MICC</name>
<comment type="caution">
    <text evidence="2">The sequence shown here is derived from an EMBL/GenBank/DDBJ whole genome shotgun (WGS) entry which is preliminary data.</text>
</comment>
<sequence length="243" mass="24852">MNKNALRGLAVSGLLMMGLTACGGSSTPTDPSAASKPVTATPTQVPFKTYTKAKLGKMVDEVRDSNDVRLLVMPDDRLEDTLKQTKAIATNSTVEPAACADFTLGDGILLNEGATLSIGASASSTADSLVLLTLVSGLTEDKVKEFMTSKTASLDACGTVQATVMGQNVEASTKSMPTSSKTDGAVAYKSSAIAPGSGSQDQLIVTAAKGGIVIISKSAGKTVQDTDLTKLESMLDQAAALIK</sequence>
<dbReference type="PROSITE" id="PS51257">
    <property type="entry name" value="PROKAR_LIPOPROTEIN"/>
    <property type="match status" value="1"/>
</dbReference>
<keyword evidence="1" id="KW-0732">Signal</keyword>